<sequence>PYMPVHPSDDTESVIHRRWLRFDKHWRITAGTAVQLSDFWSMVRRWNRCCDHPSVSELYTQQTKFGDLSFRQSSIYKLI</sequence>
<accession>A0A4Y2P5W9</accession>
<name>A0A4Y2P5W9_ARAVE</name>
<dbReference type="Proteomes" id="UP000499080">
    <property type="component" value="Unassembled WGS sequence"/>
</dbReference>
<organism evidence="1 2">
    <name type="scientific">Araneus ventricosus</name>
    <name type="common">Orbweaver spider</name>
    <name type="synonym">Epeira ventricosa</name>
    <dbReference type="NCBI Taxonomy" id="182803"/>
    <lineage>
        <taxon>Eukaryota</taxon>
        <taxon>Metazoa</taxon>
        <taxon>Ecdysozoa</taxon>
        <taxon>Arthropoda</taxon>
        <taxon>Chelicerata</taxon>
        <taxon>Arachnida</taxon>
        <taxon>Araneae</taxon>
        <taxon>Araneomorphae</taxon>
        <taxon>Entelegynae</taxon>
        <taxon>Araneoidea</taxon>
        <taxon>Araneidae</taxon>
        <taxon>Araneus</taxon>
    </lineage>
</organism>
<evidence type="ECO:0000313" key="2">
    <source>
        <dbReference type="Proteomes" id="UP000499080"/>
    </source>
</evidence>
<comment type="caution">
    <text evidence="1">The sequence shown here is derived from an EMBL/GenBank/DDBJ whole genome shotgun (WGS) entry which is preliminary data.</text>
</comment>
<evidence type="ECO:0000313" key="1">
    <source>
        <dbReference type="EMBL" id="GBN45830.1"/>
    </source>
</evidence>
<feature type="non-terminal residue" evidence="1">
    <location>
        <position position="1"/>
    </location>
</feature>
<dbReference type="EMBL" id="BGPR01130966">
    <property type="protein sequence ID" value="GBN45830.1"/>
    <property type="molecule type" value="Genomic_DNA"/>
</dbReference>
<dbReference type="AlphaFoldDB" id="A0A4Y2P5W9"/>
<keyword evidence="2" id="KW-1185">Reference proteome</keyword>
<protein>
    <submittedName>
        <fullName evidence="1">Uncharacterized protein</fullName>
    </submittedName>
</protein>
<reference evidence="1 2" key="1">
    <citation type="journal article" date="2019" name="Sci. Rep.">
        <title>Orb-weaving spider Araneus ventricosus genome elucidates the spidroin gene catalogue.</title>
        <authorList>
            <person name="Kono N."/>
            <person name="Nakamura H."/>
            <person name="Ohtoshi R."/>
            <person name="Moran D.A.P."/>
            <person name="Shinohara A."/>
            <person name="Yoshida Y."/>
            <person name="Fujiwara M."/>
            <person name="Mori M."/>
            <person name="Tomita M."/>
            <person name="Arakawa K."/>
        </authorList>
    </citation>
    <scope>NUCLEOTIDE SEQUENCE [LARGE SCALE GENOMIC DNA]</scope>
</reference>
<gene>
    <name evidence="1" type="ORF">AVEN_109866_1</name>
</gene>
<proteinExistence type="predicted"/>